<protein>
    <submittedName>
        <fullName evidence="1">Uncharacterized protein</fullName>
    </submittedName>
</protein>
<name>A0A8T0V151_PANVG</name>
<dbReference type="Proteomes" id="UP000823388">
    <property type="component" value="Chromosome 3K"/>
</dbReference>
<evidence type="ECO:0000313" key="1">
    <source>
        <dbReference type="EMBL" id="KAG2630162.1"/>
    </source>
</evidence>
<comment type="caution">
    <text evidence="1">The sequence shown here is derived from an EMBL/GenBank/DDBJ whole genome shotgun (WGS) entry which is preliminary data.</text>
</comment>
<reference evidence="1" key="1">
    <citation type="submission" date="2020-05" db="EMBL/GenBank/DDBJ databases">
        <title>WGS assembly of Panicum virgatum.</title>
        <authorList>
            <person name="Lovell J.T."/>
            <person name="Jenkins J."/>
            <person name="Shu S."/>
            <person name="Juenger T.E."/>
            <person name="Schmutz J."/>
        </authorList>
    </citation>
    <scope>NUCLEOTIDE SEQUENCE</scope>
    <source>
        <strain evidence="1">AP13</strain>
    </source>
</reference>
<dbReference type="AlphaFoldDB" id="A0A8T0V151"/>
<sequence>MCIGTPLYIYKLCQIRPHLPIIMQVRQNGRCAMPASPRLAALLLAAAVLLAASASPAAADDKHVIGGGGGRMVIVRAPAGTSSRWQRRLEDEVAPEFGGLLLGADQGHISYDTLNKGRAACGDSCAAKGGKPYTRPCTYQEKCRG</sequence>
<keyword evidence="2" id="KW-1185">Reference proteome</keyword>
<organism evidence="1 2">
    <name type="scientific">Panicum virgatum</name>
    <name type="common">Blackwell switchgrass</name>
    <dbReference type="NCBI Taxonomy" id="38727"/>
    <lineage>
        <taxon>Eukaryota</taxon>
        <taxon>Viridiplantae</taxon>
        <taxon>Streptophyta</taxon>
        <taxon>Embryophyta</taxon>
        <taxon>Tracheophyta</taxon>
        <taxon>Spermatophyta</taxon>
        <taxon>Magnoliopsida</taxon>
        <taxon>Liliopsida</taxon>
        <taxon>Poales</taxon>
        <taxon>Poaceae</taxon>
        <taxon>PACMAD clade</taxon>
        <taxon>Panicoideae</taxon>
        <taxon>Panicodae</taxon>
        <taxon>Paniceae</taxon>
        <taxon>Panicinae</taxon>
        <taxon>Panicum</taxon>
        <taxon>Panicum sect. Hiantes</taxon>
    </lineage>
</organism>
<dbReference type="EMBL" id="CM029041">
    <property type="protein sequence ID" value="KAG2630162.1"/>
    <property type="molecule type" value="Genomic_DNA"/>
</dbReference>
<gene>
    <name evidence="1" type="ORF">PVAP13_3KG499400</name>
</gene>
<evidence type="ECO:0000313" key="2">
    <source>
        <dbReference type="Proteomes" id="UP000823388"/>
    </source>
</evidence>
<dbReference type="PANTHER" id="PTHR34998:SF7">
    <property type="entry name" value="EXPRESSED PROTEIN"/>
    <property type="match status" value="1"/>
</dbReference>
<accession>A0A8T0V151</accession>
<proteinExistence type="predicted"/>
<dbReference type="PANTHER" id="PTHR34998">
    <property type="entry name" value="OS04G0357400 PROTEIN-RELATED"/>
    <property type="match status" value="1"/>
</dbReference>